<dbReference type="GO" id="GO:0045892">
    <property type="term" value="P:negative regulation of DNA-templated transcription"/>
    <property type="evidence" value="ECO:0007669"/>
    <property type="project" value="InterPro"/>
</dbReference>
<dbReference type="Pfam" id="PF02909">
    <property type="entry name" value="TetR_C_1"/>
    <property type="match status" value="1"/>
</dbReference>
<evidence type="ECO:0000256" key="5">
    <source>
        <dbReference type="ARBA" id="ARBA00023163"/>
    </source>
</evidence>
<keyword evidence="2" id="KW-0678">Repressor</keyword>
<dbReference type="PATRIC" id="fig|869212.3.peg.979"/>
<dbReference type="InterPro" id="IPR001647">
    <property type="entry name" value="HTH_TetR"/>
</dbReference>
<dbReference type="STRING" id="869212.Turpa_1001"/>
<dbReference type="SUPFAM" id="SSF48498">
    <property type="entry name" value="Tetracyclin repressor-like, C-terminal domain"/>
    <property type="match status" value="1"/>
</dbReference>
<evidence type="ECO:0000259" key="7">
    <source>
        <dbReference type="PROSITE" id="PS50977"/>
    </source>
</evidence>
<dbReference type="PROSITE" id="PS50977">
    <property type="entry name" value="HTH_TETR_2"/>
    <property type="match status" value="1"/>
</dbReference>
<evidence type="ECO:0000256" key="3">
    <source>
        <dbReference type="ARBA" id="ARBA00023015"/>
    </source>
</evidence>
<dbReference type="InterPro" id="IPR050109">
    <property type="entry name" value="HTH-type_TetR-like_transc_reg"/>
</dbReference>
<dbReference type="Proteomes" id="UP000006048">
    <property type="component" value="Chromosome"/>
</dbReference>
<keyword evidence="9" id="KW-1185">Reference proteome</keyword>
<dbReference type="PRINTS" id="PR00400">
    <property type="entry name" value="TETREPRESSOR"/>
</dbReference>
<keyword evidence="4 6" id="KW-0238">DNA-binding</keyword>
<dbReference type="InterPro" id="IPR009057">
    <property type="entry name" value="Homeodomain-like_sf"/>
</dbReference>
<protein>
    <submittedName>
        <fullName evidence="8">Transcriptional regulator, TetR family</fullName>
    </submittedName>
</protein>
<evidence type="ECO:0000313" key="8">
    <source>
        <dbReference type="EMBL" id="AFM11650.1"/>
    </source>
</evidence>
<dbReference type="GO" id="GO:0046677">
    <property type="term" value="P:response to antibiotic"/>
    <property type="evidence" value="ECO:0007669"/>
    <property type="project" value="InterPro"/>
</dbReference>
<dbReference type="AlphaFoldDB" id="I4B2Z3"/>
<dbReference type="KEGG" id="tpx:Turpa_1001"/>
<dbReference type="Gene3D" id="1.10.10.60">
    <property type="entry name" value="Homeodomain-like"/>
    <property type="match status" value="1"/>
</dbReference>
<evidence type="ECO:0000256" key="1">
    <source>
        <dbReference type="ARBA" id="ARBA00002856"/>
    </source>
</evidence>
<dbReference type="RefSeq" id="WP_014802168.1">
    <property type="nucleotide sequence ID" value="NC_018020.1"/>
</dbReference>
<dbReference type="InterPro" id="IPR036271">
    <property type="entry name" value="Tet_transcr_reg_TetR-rel_C_sf"/>
</dbReference>
<dbReference type="SUPFAM" id="SSF46689">
    <property type="entry name" value="Homeodomain-like"/>
    <property type="match status" value="1"/>
</dbReference>
<dbReference type="GO" id="GO:0003700">
    <property type="term" value="F:DNA-binding transcription factor activity"/>
    <property type="evidence" value="ECO:0007669"/>
    <property type="project" value="TreeGrafter"/>
</dbReference>
<organism evidence="8 9">
    <name type="scientific">Turneriella parva (strain ATCC BAA-1111 / DSM 21527 / NCTC 11395 / H)</name>
    <name type="common">Leptospira parva</name>
    <dbReference type="NCBI Taxonomy" id="869212"/>
    <lineage>
        <taxon>Bacteria</taxon>
        <taxon>Pseudomonadati</taxon>
        <taxon>Spirochaetota</taxon>
        <taxon>Spirochaetia</taxon>
        <taxon>Leptospirales</taxon>
        <taxon>Leptospiraceae</taxon>
        <taxon>Turneriella</taxon>
    </lineage>
</organism>
<reference evidence="8 9" key="1">
    <citation type="submission" date="2012-06" db="EMBL/GenBank/DDBJ databases">
        <title>The complete chromosome of genome of Turneriella parva DSM 21527.</title>
        <authorList>
            <consortium name="US DOE Joint Genome Institute (JGI-PGF)"/>
            <person name="Lucas S."/>
            <person name="Han J."/>
            <person name="Lapidus A."/>
            <person name="Bruce D."/>
            <person name="Goodwin L."/>
            <person name="Pitluck S."/>
            <person name="Peters L."/>
            <person name="Kyrpides N."/>
            <person name="Mavromatis K."/>
            <person name="Ivanova N."/>
            <person name="Mikhailova N."/>
            <person name="Chertkov O."/>
            <person name="Detter J.C."/>
            <person name="Tapia R."/>
            <person name="Han C."/>
            <person name="Land M."/>
            <person name="Hauser L."/>
            <person name="Markowitz V."/>
            <person name="Cheng J.-F."/>
            <person name="Hugenholtz P."/>
            <person name="Woyke T."/>
            <person name="Wu D."/>
            <person name="Gronow S."/>
            <person name="Wellnitz S."/>
            <person name="Brambilla E."/>
            <person name="Klenk H.-P."/>
            <person name="Eisen J.A."/>
        </authorList>
    </citation>
    <scope>NUCLEOTIDE SEQUENCE [LARGE SCALE GENOMIC DNA]</scope>
    <source>
        <strain evidence="9">ATCC BAA-1111 / DSM 21527 / NCTC 11395 / H</strain>
    </source>
</reference>
<feature type="DNA-binding region" description="H-T-H motif" evidence="6">
    <location>
        <begin position="38"/>
        <end position="57"/>
    </location>
</feature>
<dbReference type="InterPro" id="IPR004111">
    <property type="entry name" value="Repressor_TetR_C"/>
</dbReference>
<dbReference type="InterPro" id="IPR003012">
    <property type="entry name" value="Tet_transcr_reg_TetR"/>
</dbReference>
<dbReference type="PANTHER" id="PTHR30055">
    <property type="entry name" value="HTH-TYPE TRANSCRIPTIONAL REGULATOR RUTR"/>
    <property type="match status" value="1"/>
</dbReference>
<name>I4B2Z3_TURPD</name>
<dbReference type="EMBL" id="CP002959">
    <property type="protein sequence ID" value="AFM11650.1"/>
    <property type="molecule type" value="Genomic_DNA"/>
</dbReference>
<accession>I4B2Z3</accession>
<evidence type="ECO:0000256" key="4">
    <source>
        <dbReference type="ARBA" id="ARBA00023125"/>
    </source>
</evidence>
<sequence length="227" mass="25672">MAQKKKTTESSIRRPLSRERVLKAALAIADKDGVDALSMRKLAAKLSVEAMSLYKHVANKDAVLDGLVELILREMVIPPVGTPWREAMRRRAWSVRHTLLRHPWASVLIESRMAPGEARLGYADRVLSILNKAGFPTELQYRAFVILDCYVYGYVLQEVNWPTKEADRKMAVESVKEFVKDGRFPNLMTVVQHAGWLNVAPGAKPYDADFEFGLELILDGIEKLLPR</sequence>
<evidence type="ECO:0000256" key="6">
    <source>
        <dbReference type="PROSITE-ProRule" id="PRU00335"/>
    </source>
</evidence>
<evidence type="ECO:0000256" key="2">
    <source>
        <dbReference type="ARBA" id="ARBA00022491"/>
    </source>
</evidence>
<feature type="domain" description="HTH tetR-type" evidence="7">
    <location>
        <begin position="15"/>
        <end position="75"/>
    </location>
</feature>
<dbReference type="PANTHER" id="PTHR30055:SF151">
    <property type="entry name" value="TRANSCRIPTIONAL REGULATORY PROTEIN"/>
    <property type="match status" value="1"/>
</dbReference>
<evidence type="ECO:0000313" key="9">
    <source>
        <dbReference type="Proteomes" id="UP000006048"/>
    </source>
</evidence>
<keyword evidence="5" id="KW-0804">Transcription</keyword>
<proteinExistence type="predicted"/>
<comment type="function">
    <text evidence="1">TetR is the repressor of the tetracycline resistance element; its N-terminal region forms a helix-turn-helix structure and binds DNA. Binding of tetracycline to TetR reduces the repressor affinity for the tetracycline resistance gene (tetA) promoter operator sites.</text>
</comment>
<gene>
    <name evidence="8" type="ordered locus">Turpa_1001</name>
</gene>
<keyword evidence="3" id="KW-0805">Transcription regulation</keyword>
<dbReference type="GO" id="GO:0000976">
    <property type="term" value="F:transcription cis-regulatory region binding"/>
    <property type="evidence" value="ECO:0007669"/>
    <property type="project" value="TreeGrafter"/>
</dbReference>
<dbReference type="HOGENOM" id="CLU_069543_5_2_12"/>
<dbReference type="Pfam" id="PF00440">
    <property type="entry name" value="TetR_N"/>
    <property type="match status" value="1"/>
</dbReference>
<dbReference type="Gene3D" id="1.10.357.10">
    <property type="entry name" value="Tetracycline Repressor, domain 2"/>
    <property type="match status" value="1"/>
</dbReference>